<dbReference type="EMBL" id="LSRX01000864">
    <property type="protein sequence ID" value="OLP87349.1"/>
    <property type="molecule type" value="Genomic_DNA"/>
</dbReference>
<organism evidence="1 2">
    <name type="scientific">Symbiodinium microadriaticum</name>
    <name type="common">Dinoflagellate</name>
    <name type="synonym">Zooxanthella microadriatica</name>
    <dbReference type="NCBI Taxonomy" id="2951"/>
    <lineage>
        <taxon>Eukaryota</taxon>
        <taxon>Sar</taxon>
        <taxon>Alveolata</taxon>
        <taxon>Dinophyceae</taxon>
        <taxon>Suessiales</taxon>
        <taxon>Symbiodiniaceae</taxon>
        <taxon>Symbiodinium</taxon>
    </lineage>
</organism>
<gene>
    <name evidence="1" type="ORF">AK812_SmicGene31437</name>
</gene>
<accession>A0A1Q9CWS9</accession>
<comment type="caution">
    <text evidence="1">The sequence shown here is derived from an EMBL/GenBank/DDBJ whole genome shotgun (WGS) entry which is preliminary data.</text>
</comment>
<dbReference type="AlphaFoldDB" id="A0A1Q9CWS9"/>
<dbReference type="Proteomes" id="UP000186817">
    <property type="component" value="Unassembled WGS sequence"/>
</dbReference>
<protein>
    <submittedName>
        <fullName evidence="1">Uncharacterized protein</fullName>
    </submittedName>
</protein>
<reference evidence="1 2" key="1">
    <citation type="submission" date="2016-02" db="EMBL/GenBank/DDBJ databases">
        <title>Genome analysis of coral dinoflagellate symbionts highlights evolutionary adaptations to a symbiotic lifestyle.</title>
        <authorList>
            <person name="Aranda M."/>
            <person name="Li Y."/>
            <person name="Liew Y.J."/>
            <person name="Baumgarten S."/>
            <person name="Simakov O."/>
            <person name="Wilson M."/>
            <person name="Piel J."/>
            <person name="Ashoor H."/>
            <person name="Bougouffa S."/>
            <person name="Bajic V.B."/>
            <person name="Ryu T."/>
            <person name="Ravasi T."/>
            <person name="Bayer T."/>
            <person name="Micklem G."/>
            <person name="Kim H."/>
            <person name="Bhak J."/>
            <person name="Lajeunesse T.C."/>
            <person name="Voolstra C.R."/>
        </authorList>
    </citation>
    <scope>NUCLEOTIDE SEQUENCE [LARGE SCALE GENOMIC DNA]</scope>
    <source>
        <strain evidence="1 2">CCMP2467</strain>
    </source>
</reference>
<proteinExistence type="predicted"/>
<name>A0A1Q9CWS9_SYMMI</name>
<evidence type="ECO:0000313" key="1">
    <source>
        <dbReference type="EMBL" id="OLP87349.1"/>
    </source>
</evidence>
<sequence>MNFLPLIESDQAIVNATSHRNAALTMGIDFFEGDVPQEHGIDRADVQVVGDVHRGSMLASGTEVQTDINITD</sequence>
<evidence type="ECO:0000313" key="2">
    <source>
        <dbReference type="Proteomes" id="UP000186817"/>
    </source>
</evidence>
<keyword evidence="2" id="KW-1185">Reference proteome</keyword>